<evidence type="ECO:0000256" key="2">
    <source>
        <dbReference type="ARBA" id="ARBA00022475"/>
    </source>
</evidence>
<dbReference type="Proteomes" id="UP001159428">
    <property type="component" value="Unassembled WGS sequence"/>
</dbReference>
<dbReference type="Gene3D" id="1.20.1070.10">
    <property type="entry name" value="Rhodopsin 7-helix transmembrane proteins"/>
    <property type="match status" value="2"/>
</dbReference>
<proteinExistence type="predicted"/>
<organism evidence="8 9">
    <name type="scientific">Pocillopora meandrina</name>
    <dbReference type="NCBI Taxonomy" id="46732"/>
    <lineage>
        <taxon>Eukaryota</taxon>
        <taxon>Metazoa</taxon>
        <taxon>Cnidaria</taxon>
        <taxon>Anthozoa</taxon>
        <taxon>Hexacorallia</taxon>
        <taxon>Scleractinia</taxon>
        <taxon>Astrocoeniina</taxon>
        <taxon>Pocilloporidae</taxon>
        <taxon>Pocillopora</taxon>
    </lineage>
</organism>
<feature type="transmembrane region" description="Helical" evidence="6">
    <location>
        <begin position="6"/>
        <end position="25"/>
    </location>
</feature>
<reference evidence="8 9" key="1">
    <citation type="submission" date="2022-05" db="EMBL/GenBank/DDBJ databases">
        <authorList>
            <consortium name="Genoscope - CEA"/>
            <person name="William W."/>
        </authorList>
    </citation>
    <scope>NUCLEOTIDE SEQUENCE [LARGE SCALE GENOMIC DNA]</scope>
</reference>
<dbReference type="Pfam" id="PF00001">
    <property type="entry name" value="7tm_1"/>
    <property type="match status" value="3"/>
</dbReference>
<dbReference type="PANTHER" id="PTHR22750">
    <property type="entry name" value="G-PROTEIN COUPLED RECEPTOR"/>
    <property type="match status" value="1"/>
</dbReference>
<feature type="non-terminal residue" evidence="8">
    <location>
        <position position="1"/>
    </location>
</feature>
<accession>A0AAU9VXR4</accession>
<feature type="transmembrane region" description="Helical" evidence="6">
    <location>
        <begin position="123"/>
        <end position="140"/>
    </location>
</feature>
<feature type="transmembrane region" description="Helical" evidence="6">
    <location>
        <begin position="599"/>
        <end position="618"/>
    </location>
</feature>
<dbReference type="GO" id="GO:0004930">
    <property type="term" value="F:G protein-coupled receptor activity"/>
    <property type="evidence" value="ECO:0007669"/>
    <property type="project" value="InterPro"/>
</dbReference>
<feature type="transmembrane region" description="Helical" evidence="6">
    <location>
        <begin position="408"/>
        <end position="428"/>
    </location>
</feature>
<feature type="transmembrane region" description="Helical" evidence="6">
    <location>
        <begin position="508"/>
        <end position="531"/>
    </location>
</feature>
<dbReference type="PROSITE" id="PS50262">
    <property type="entry name" value="G_PROTEIN_RECEP_F1_2"/>
    <property type="match status" value="2"/>
</dbReference>
<dbReference type="PRINTS" id="PR00237">
    <property type="entry name" value="GPCRRHODOPSN"/>
</dbReference>
<feature type="transmembrane region" description="Helical" evidence="6">
    <location>
        <begin position="482"/>
        <end position="502"/>
    </location>
</feature>
<sequence>YVFTVLNAVFSGSAILGNLLILVALKKDSRLHPPSKLLFRSLASTDLCVGLIAQPSFVIYLIFILKNKLIFCEIIEGVTNVFGAVFAVISLCTLTGISVDRLLALQLGMRYKLLVTVIRVRKILVLSWLLVISSALLQFWNFDVFLGVMIVVVVPCLVTTSFCYSKIFVTIRRRRARQIAETGKQTGHMLKYKKTVYKLLWISLIIALFYLPLATFIIVRLMIGAEATNAILFVLLLTVVFLNSSLNPFVYIWKIREIRRAVNKIVGMFYEARGVDFSVSRKAQRRINLDSLKENILYFMFSLKTEYLLLGNLPHLMAVAKPLNVLIHFQMENTSLSLESHEVTECTAYIYMFVNLKSDWIIFLTIAFNVAICLMAIVGNALILVALQSDSHLFPTSRMLFRSLASTDLCVGLISQPCFGIFLVSVITNRMRICKITEGILHASSAVLCGISLSNLTAISVDRVLALQLGLRYRQIVTVPRVRGVIALSWLVYTSLGLLYYLNVDIYLIVLPINTLLCIIPLTVCYMKIVVTMRLRQARIYERAQLNNVNPGRLQMYQKTVTYSMWVSLAIIFFYLPFMVVIVFRLIHGNSLSLVRAEGLAACLVFLNSSLDPFIYCWKIKEVRQAVKMTVRRCWPLST</sequence>
<evidence type="ECO:0000256" key="5">
    <source>
        <dbReference type="ARBA" id="ARBA00023136"/>
    </source>
</evidence>
<dbReference type="AlphaFoldDB" id="A0AAU9VXR4"/>
<keyword evidence="5 6" id="KW-0472">Membrane</keyword>
<evidence type="ECO:0000259" key="7">
    <source>
        <dbReference type="PROSITE" id="PS50262"/>
    </source>
</evidence>
<evidence type="ECO:0000256" key="1">
    <source>
        <dbReference type="ARBA" id="ARBA00004651"/>
    </source>
</evidence>
<protein>
    <recommendedName>
        <fullName evidence="7">G-protein coupled receptors family 1 profile domain-containing protein</fullName>
    </recommendedName>
</protein>
<feature type="transmembrane region" description="Helical" evidence="6">
    <location>
        <begin position="229"/>
        <end position="253"/>
    </location>
</feature>
<feature type="transmembrane region" description="Helical" evidence="6">
    <location>
        <begin position="83"/>
        <end position="103"/>
    </location>
</feature>
<gene>
    <name evidence="8" type="ORF">PMEA_00021540</name>
</gene>
<dbReference type="EMBL" id="CALNXJ010000004">
    <property type="protein sequence ID" value="CAH3038132.1"/>
    <property type="molecule type" value="Genomic_DNA"/>
</dbReference>
<evidence type="ECO:0000256" key="6">
    <source>
        <dbReference type="SAM" id="Phobius"/>
    </source>
</evidence>
<feature type="domain" description="G-protein coupled receptors family 1 profile" evidence="7">
    <location>
        <begin position="379"/>
        <end position="616"/>
    </location>
</feature>
<keyword evidence="3 6" id="KW-0812">Transmembrane</keyword>
<feature type="transmembrane region" description="Helical" evidence="6">
    <location>
        <begin position="199"/>
        <end position="223"/>
    </location>
</feature>
<feature type="transmembrane region" description="Helical" evidence="6">
    <location>
        <begin position="360"/>
        <end position="387"/>
    </location>
</feature>
<dbReference type="InterPro" id="IPR000276">
    <property type="entry name" value="GPCR_Rhodpsn"/>
</dbReference>
<evidence type="ECO:0000313" key="9">
    <source>
        <dbReference type="Proteomes" id="UP001159428"/>
    </source>
</evidence>
<dbReference type="SUPFAM" id="SSF81321">
    <property type="entry name" value="Family A G protein-coupled receptor-like"/>
    <property type="match status" value="2"/>
</dbReference>
<comment type="caution">
    <text evidence="8">The sequence shown here is derived from an EMBL/GenBank/DDBJ whole genome shotgun (WGS) entry which is preliminary data.</text>
</comment>
<feature type="transmembrane region" description="Helical" evidence="6">
    <location>
        <begin position="563"/>
        <end position="587"/>
    </location>
</feature>
<comment type="subcellular location">
    <subcellularLocation>
        <location evidence="1">Cell membrane</location>
        <topology evidence="1">Multi-pass membrane protein</topology>
    </subcellularLocation>
</comment>
<evidence type="ECO:0000256" key="4">
    <source>
        <dbReference type="ARBA" id="ARBA00022989"/>
    </source>
</evidence>
<keyword evidence="4 6" id="KW-1133">Transmembrane helix</keyword>
<name>A0AAU9VXR4_9CNID</name>
<feature type="domain" description="G-protein coupled receptors family 1 profile" evidence="7">
    <location>
        <begin position="17"/>
        <end position="251"/>
    </location>
</feature>
<dbReference type="InterPro" id="IPR017452">
    <property type="entry name" value="GPCR_Rhodpsn_7TM"/>
</dbReference>
<dbReference type="GO" id="GO:0005886">
    <property type="term" value="C:plasma membrane"/>
    <property type="evidence" value="ECO:0007669"/>
    <property type="project" value="UniProtKB-SubCell"/>
</dbReference>
<dbReference type="CDD" id="cd00637">
    <property type="entry name" value="7tm_classA_rhodopsin-like"/>
    <property type="match status" value="2"/>
</dbReference>
<keyword evidence="9" id="KW-1185">Reference proteome</keyword>
<keyword evidence="2" id="KW-1003">Cell membrane</keyword>
<feature type="transmembrane region" description="Helical" evidence="6">
    <location>
        <begin position="37"/>
        <end position="63"/>
    </location>
</feature>
<evidence type="ECO:0000256" key="3">
    <source>
        <dbReference type="ARBA" id="ARBA00022692"/>
    </source>
</evidence>
<feature type="transmembrane region" description="Helical" evidence="6">
    <location>
        <begin position="146"/>
        <end position="169"/>
    </location>
</feature>
<evidence type="ECO:0000313" key="8">
    <source>
        <dbReference type="EMBL" id="CAH3038132.1"/>
    </source>
</evidence>